<keyword evidence="2" id="KW-1185">Reference proteome</keyword>
<dbReference type="Proteomes" id="UP000789366">
    <property type="component" value="Unassembled WGS sequence"/>
</dbReference>
<feature type="non-terminal residue" evidence="1">
    <location>
        <position position="1"/>
    </location>
</feature>
<dbReference type="EMBL" id="CAJVPW010003728">
    <property type="protein sequence ID" value="CAG8528668.1"/>
    <property type="molecule type" value="Genomic_DNA"/>
</dbReference>
<evidence type="ECO:0000313" key="1">
    <source>
        <dbReference type="EMBL" id="CAG8528668.1"/>
    </source>
</evidence>
<reference evidence="1" key="1">
    <citation type="submission" date="2021-06" db="EMBL/GenBank/DDBJ databases">
        <authorList>
            <person name="Kallberg Y."/>
            <person name="Tangrot J."/>
            <person name="Rosling A."/>
        </authorList>
    </citation>
    <scope>NUCLEOTIDE SEQUENCE</scope>
    <source>
        <strain evidence="1">28 12/20/2015</strain>
    </source>
</reference>
<accession>A0ACA9LG25</accession>
<comment type="caution">
    <text evidence="1">The sequence shown here is derived from an EMBL/GenBank/DDBJ whole genome shotgun (WGS) entry which is preliminary data.</text>
</comment>
<gene>
    <name evidence="1" type="ORF">SPELUC_LOCUS4266</name>
</gene>
<sequence length="250" mass="28594">GSVQQSHEIRRYSSKLRIFINCFREDSFSNDVYFKELESLSNDTKNNLESAGILQAQIRAIKNELIRIGEDLNGYKEGIQRDPENVRSKCKDDLDTSKYWTDIFGVTRNTSLALGVGLAAVSGVAFLAGAAGGLASEYFRRRYSSQSDENRRRLENQRDELINNIVIVLANFESLNMAIAQLIGYWEIQSTTISDLSNKLNEVKDEQNYNKLLIRVIDKTIRDLESDELFSKNFCITIRTLMAKYESRCM</sequence>
<name>A0ACA9LG25_9GLOM</name>
<proteinExistence type="predicted"/>
<protein>
    <submittedName>
        <fullName evidence="1">9862_t:CDS:1</fullName>
    </submittedName>
</protein>
<organism evidence="1 2">
    <name type="scientific">Cetraspora pellucida</name>
    <dbReference type="NCBI Taxonomy" id="1433469"/>
    <lineage>
        <taxon>Eukaryota</taxon>
        <taxon>Fungi</taxon>
        <taxon>Fungi incertae sedis</taxon>
        <taxon>Mucoromycota</taxon>
        <taxon>Glomeromycotina</taxon>
        <taxon>Glomeromycetes</taxon>
        <taxon>Diversisporales</taxon>
        <taxon>Gigasporaceae</taxon>
        <taxon>Cetraspora</taxon>
    </lineage>
</organism>
<evidence type="ECO:0000313" key="2">
    <source>
        <dbReference type="Proteomes" id="UP000789366"/>
    </source>
</evidence>